<dbReference type="FunFam" id="1.10.3730.10:FF:000001">
    <property type="entry name" value="Pyrroline-5-carboxylate reductase"/>
    <property type="match status" value="1"/>
</dbReference>
<evidence type="ECO:0000259" key="8">
    <source>
        <dbReference type="Pfam" id="PF14748"/>
    </source>
</evidence>
<dbReference type="PIRSF" id="PIRSF000193">
    <property type="entry name" value="Pyrrol-5-carb_rd"/>
    <property type="match status" value="1"/>
</dbReference>
<dbReference type="Pfam" id="PF14748">
    <property type="entry name" value="P5CR_dimer"/>
    <property type="match status" value="1"/>
</dbReference>
<organism evidence="9 10">
    <name type="scientific">Phoenicibacter congonensis</name>
    <dbReference type="NCBI Taxonomy" id="1944646"/>
    <lineage>
        <taxon>Bacteria</taxon>
        <taxon>Bacillati</taxon>
        <taxon>Actinomycetota</taxon>
        <taxon>Coriobacteriia</taxon>
        <taxon>Eggerthellales</taxon>
        <taxon>Eggerthellaceae</taxon>
        <taxon>Phoenicibacter</taxon>
    </lineage>
</organism>
<keyword evidence="5" id="KW-0963">Cytoplasm</keyword>
<feature type="domain" description="Pyrroline-5-carboxylate reductase dimerisation" evidence="8">
    <location>
        <begin position="177"/>
        <end position="281"/>
    </location>
</feature>
<comment type="catalytic activity">
    <reaction evidence="5">
        <text>L-proline + NAD(+) = (S)-1-pyrroline-5-carboxylate + NADH + 2 H(+)</text>
        <dbReference type="Rhea" id="RHEA:14105"/>
        <dbReference type="ChEBI" id="CHEBI:15378"/>
        <dbReference type="ChEBI" id="CHEBI:17388"/>
        <dbReference type="ChEBI" id="CHEBI:57540"/>
        <dbReference type="ChEBI" id="CHEBI:57945"/>
        <dbReference type="ChEBI" id="CHEBI:60039"/>
        <dbReference type="EC" id="1.5.1.2"/>
    </reaction>
</comment>
<keyword evidence="10" id="KW-1185">Reference proteome</keyword>
<keyword evidence="5" id="KW-0028">Amino-acid biosynthesis</keyword>
<dbReference type="InterPro" id="IPR000304">
    <property type="entry name" value="Pyrroline-COOH_reductase"/>
</dbReference>
<name>A0AA43UAY7_9ACTN</name>
<dbReference type="AlphaFoldDB" id="A0AA43UAY7"/>
<dbReference type="NCBIfam" id="TIGR00112">
    <property type="entry name" value="proC"/>
    <property type="match status" value="1"/>
</dbReference>
<dbReference type="InterPro" id="IPR036291">
    <property type="entry name" value="NAD(P)-bd_dom_sf"/>
</dbReference>
<comment type="caution">
    <text evidence="9">The sequence shown here is derived from an EMBL/GenBank/DDBJ whole genome shotgun (WGS) entry which is preliminary data.</text>
</comment>
<evidence type="ECO:0000259" key="7">
    <source>
        <dbReference type="Pfam" id="PF03807"/>
    </source>
</evidence>
<sequence length="283" mass="29781">MNQNIEVDIDLKIGFVGVGHMGSILARALSSAATDCAIYVADKKEQHILDLIDDTSCLSANAEDICKTCDIVILGMRPQGQPDFLKSVKGIVSERVNTSTDFLFVTMAAGVPMASVQNNLDYKVPVMRIMPNTPVAIEAGAIPYCTSCVDGNRGAEAKVDFLKSCWGKSAVLPRVDESQMDAVCALSGSGPAFVYRFIEAMANAGEAAGLDAETASLLAKQTVLGSAKLACDSVKSVGELADEVCSPGGTTIEGVNVLDASDFNDCVRDTVLASARRSKELSK</sequence>
<dbReference type="EC" id="1.5.1.2" evidence="5 6"/>
<dbReference type="GO" id="GO:0004735">
    <property type="term" value="F:pyrroline-5-carboxylate reductase activity"/>
    <property type="evidence" value="ECO:0007669"/>
    <property type="project" value="UniProtKB-UniRule"/>
</dbReference>
<evidence type="ECO:0000256" key="1">
    <source>
        <dbReference type="ARBA" id="ARBA00005525"/>
    </source>
</evidence>
<evidence type="ECO:0000256" key="2">
    <source>
        <dbReference type="ARBA" id="ARBA00022857"/>
    </source>
</evidence>
<keyword evidence="3 5" id="KW-0560">Oxidoreductase</keyword>
<dbReference type="SUPFAM" id="SSF51735">
    <property type="entry name" value="NAD(P)-binding Rossmann-fold domains"/>
    <property type="match status" value="1"/>
</dbReference>
<dbReference type="GO" id="GO:0005737">
    <property type="term" value="C:cytoplasm"/>
    <property type="evidence" value="ECO:0007669"/>
    <property type="project" value="UniProtKB-SubCell"/>
</dbReference>
<dbReference type="PANTHER" id="PTHR11645:SF0">
    <property type="entry name" value="PYRROLINE-5-CARBOXYLATE REDUCTASE 3"/>
    <property type="match status" value="1"/>
</dbReference>
<accession>A0AA43UAY7</accession>
<comment type="similarity">
    <text evidence="1 5">Belongs to the pyrroline-5-carboxylate reductase family.</text>
</comment>
<keyword evidence="5" id="KW-0641">Proline biosynthesis</keyword>
<reference evidence="9" key="1">
    <citation type="submission" date="2023-07" db="EMBL/GenBank/DDBJ databases">
        <title>Between Cages and Wild: Unraveling the Impact of Captivity on Animal Microbiomes and Antimicrobial Resistance.</title>
        <authorList>
            <person name="Schmartz G.P."/>
            <person name="Rehner J."/>
            <person name="Schuff M.J."/>
            <person name="Becker S.L."/>
            <person name="Kravczyk M."/>
            <person name="Gurevich A."/>
            <person name="Francke R."/>
            <person name="Mueller R."/>
            <person name="Keller V."/>
            <person name="Keller A."/>
        </authorList>
    </citation>
    <scope>NUCLEOTIDE SEQUENCE</scope>
    <source>
        <strain evidence="9">S12M_St_49</strain>
    </source>
</reference>
<evidence type="ECO:0000313" key="9">
    <source>
        <dbReference type="EMBL" id="MDO4841214.1"/>
    </source>
</evidence>
<feature type="domain" description="Pyrroline-5-carboxylate reductase catalytic N-terminal" evidence="7">
    <location>
        <begin position="12"/>
        <end position="90"/>
    </location>
</feature>
<dbReference type="HAMAP" id="MF_01925">
    <property type="entry name" value="P5C_reductase"/>
    <property type="match status" value="1"/>
</dbReference>
<evidence type="ECO:0000256" key="5">
    <source>
        <dbReference type="HAMAP-Rule" id="MF_01925"/>
    </source>
</evidence>
<dbReference type="EMBL" id="JAUMVS010000006">
    <property type="protein sequence ID" value="MDO4841214.1"/>
    <property type="molecule type" value="Genomic_DNA"/>
</dbReference>
<comment type="subcellular location">
    <subcellularLocation>
        <location evidence="5">Cytoplasm</location>
    </subcellularLocation>
</comment>
<dbReference type="InterPro" id="IPR008927">
    <property type="entry name" value="6-PGluconate_DH-like_C_sf"/>
</dbReference>
<evidence type="ECO:0000313" key="10">
    <source>
        <dbReference type="Proteomes" id="UP001168575"/>
    </source>
</evidence>
<evidence type="ECO:0000256" key="6">
    <source>
        <dbReference type="NCBIfam" id="TIGR00112"/>
    </source>
</evidence>
<protein>
    <recommendedName>
        <fullName evidence="5 6">Pyrroline-5-carboxylate reductase</fullName>
        <shortName evidence="5">P5C reductase</shortName>
        <shortName evidence="5">P5CR</shortName>
        <ecNumber evidence="5 6">1.5.1.2</ecNumber>
    </recommendedName>
    <alternativeName>
        <fullName evidence="5">PCA reductase</fullName>
    </alternativeName>
</protein>
<keyword evidence="2 5" id="KW-0521">NADP</keyword>
<dbReference type="GO" id="GO:0055129">
    <property type="term" value="P:L-proline biosynthetic process"/>
    <property type="evidence" value="ECO:0007669"/>
    <property type="project" value="UniProtKB-UniRule"/>
</dbReference>
<comment type="pathway">
    <text evidence="5">Amino-acid biosynthesis; L-proline biosynthesis; L-proline from L-glutamate 5-semialdehyde: step 1/1.</text>
</comment>
<dbReference type="PANTHER" id="PTHR11645">
    <property type="entry name" value="PYRROLINE-5-CARBOXYLATE REDUCTASE"/>
    <property type="match status" value="1"/>
</dbReference>
<dbReference type="SUPFAM" id="SSF48179">
    <property type="entry name" value="6-phosphogluconate dehydrogenase C-terminal domain-like"/>
    <property type="match status" value="1"/>
</dbReference>
<dbReference type="Gene3D" id="3.40.50.720">
    <property type="entry name" value="NAD(P)-binding Rossmann-like Domain"/>
    <property type="match status" value="1"/>
</dbReference>
<dbReference type="Gene3D" id="1.10.3730.10">
    <property type="entry name" value="ProC C-terminal domain-like"/>
    <property type="match status" value="1"/>
</dbReference>
<evidence type="ECO:0000256" key="3">
    <source>
        <dbReference type="ARBA" id="ARBA00023002"/>
    </source>
</evidence>
<comment type="catalytic activity">
    <reaction evidence="5">
        <text>L-proline + NADP(+) = (S)-1-pyrroline-5-carboxylate + NADPH + 2 H(+)</text>
        <dbReference type="Rhea" id="RHEA:14109"/>
        <dbReference type="ChEBI" id="CHEBI:15378"/>
        <dbReference type="ChEBI" id="CHEBI:17388"/>
        <dbReference type="ChEBI" id="CHEBI:57783"/>
        <dbReference type="ChEBI" id="CHEBI:58349"/>
        <dbReference type="ChEBI" id="CHEBI:60039"/>
        <dbReference type="EC" id="1.5.1.2"/>
    </reaction>
</comment>
<proteinExistence type="inferred from homology"/>
<dbReference type="InterPro" id="IPR029036">
    <property type="entry name" value="P5CR_dimer"/>
</dbReference>
<dbReference type="Proteomes" id="UP001168575">
    <property type="component" value="Unassembled WGS sequence"/>
</dbReference>
<evidence type="ECO:0000256" key="4">
    <source>
        <dbReference type="ARBA" id="ARBA00058118"/>
    </source>
</evidence>
<dbReference type="Pfam" id="PF03807">
    <property type="entry name" value="F420_oxidored"/>
    <property type="match status" value="1"/>
</dbReference>
<comment type="function">
    <text evidence="4 5">Catalyzes the reduction of 1-pyrroline-5-carboxylate (PCA) to L-proline.</text>
</comment>
<dbReference type="InterPro" id="IPR028939">
    <property type="entry name" value="P5C_Rdtase_cat_N"/>
</dbReference>
<gene>
    <name evidence="5 9" type="primary">proC</name>
    <name evidence="9" type="ORF">Q3982_00860</name>
</gene>